<keyword evidence="5" id="KW-0067">ATP-binding</keyword>
<evidence type="ECO:0000256" key="8">
    <source>
        <dbReference type="SAM" id="Phobius"/>
    </source>
</evidence>
<dbReference type="InterPro" id="IPR011527">
    <property type="entry name" value="ABC1_TM_dom"/>
</dbReference>
<dbReference type="SUPFAM" id="SSF90123">
    <property type="entry name" value="ABC transporter transmembrane region"/>
    <property type="match status" value="1"/>
</dbReference>
<dbReference type="PROSITE" id="PS50929">
    <property type="entry name" value="ABC_TM1F"/>
    <property type="match status" value="1"/>
</dbReference>
<keyword evidence="4" id="KW-0378">Hydrolase</keyword>
<dbReference type="Gene3D" id="3.40.50.300">
    <property type="entry name" value="P-loop containing nucleotide triphosphate hydrolases"/>
    <property type="match status" value="1"/>
</dbReference>
<evidence type="ECO:0000259" key="10">
    <source>
        <dbReference type="PROSITE" id="PS50929"/>
    </source>
</evidence>
<dbReference type="InterPro" id="IPR003593">
    <property type="entry name" value="AAA+_ATPase"/>
</dbReference>
<feature type="domain" description="ABC transporter" evidence="9">
    <location>
        <begin position="480"/>
        <end position="716"/>
    </location>
</feature>
<evidence type="ECO:0000313" key="13">
    <source>
        <dbReference type="Proteomes" id="UP001476583"/>
    </source>
</evidence>
<evidence type="ECO:0000259" key="9">
    <source>
        <dbReference type="PROSITE" id="PS50893"/>
    </source>
</evidence>
<gene>
    <name evidence="12" type="ORF">WG219_17890</name>
</gene>
<evidence type="ECO:0000259" key="11">
    <source>
        <dbReference type="PROSITE" id="PS50990"/>
    </source>
</evidence>
<dbReference type="Gene3D" id="3.90.70.10">
    <property type="entry name" value="Cysteine proteinases"/>
    <property type="match status" value="1"/>
</dbReference>
<keyword evidence="7 8" id="KW-0472">Membrane</keyword>
<dbReference type="InterPro" id="IPR027417">
    <property type="entry name" value="P-loop_NTPase"/>
</dbReference>
<dbReference type="PROSITE" id="PS50990">
    <property type="entry name" value="PEPTIDASE_C39"/>
    <property type="match status" value="1"/>
</dbReference>
<evidence type="ECO:0000256" key="1">
    <source>
        <dbReference type="ARBA" id="ARBA00004651"/>
    </source>
</evidence>
<dbReference type="InterPro" id="IPR005074">
    <property type="entry name" value="Peptidase_C39"/>
</dbReference>
<evidence type="ECO:0000256" key="7">
    <source>
        <dbReference type="ARBA" id="ARBA00023136"/>
    </source>
</evidence>
<feature type="domain" description="Peptidase C39" evidence="11">
    <location>
        <begin position="10"/>
        <end position="132"/>
    </location>
</feature>
<dbReference type="Pfam" id="PF00664">
    <property type="entry name" value="ABC_membrane"/>
    <property type="match status" value="1"/>
</dbReference>
<keyword evidence="6 8" id="KW-1133">Transmembrane helix</keyword>
<dbReference type="InterPro" id="IPR039421">
    <property type="entry name" value="Type_1_exporter"/>
</dbReference>
<dbReference type="EMBL" id="CP148074">
    <property type="protein sequence ID" value="WXL25154.1"/>
    <property type="molecule type" value="Genomic_DNA"/>
</dbReference>
<dbReference type="SMART" id="SM00382">
    <property type="entry name" value="AAA"/>
    <property type="match status" value="1"/>
</dbReference>
<evidence type="ECO:0000256" key="5">
    <source>
        <dbReference type="ARBA" id="ARBA00022840"/>
    </source>
</evidence>
<organism evidence="12 13">
    <name type="scientific">Ectopseudomonas mendocina</name>
    <name type="common">Pseudomonas mendocina</name>
    <dbReference type="NCBI Taxonomy" id="300"/>
    <lineage>
        <taxon>Bacteria</taxon>
        <taxon>Pseudomonadati</taxon>
        <taxon>Pseudomonadota</taxon>
        <taxon>Gammaproteobacteria</taxon>
        <taxon>Pseudomonadales</taxon>
        <taxon>Pseudomonadaceae</taxon>
        <taxon>Ectopseudomonas</taxon>
    </lineage>
</organism>
<evidence type="ECO:0000256" key="3">
    <source>
        <dbReference type="ARBA" id="ARBA00022741"/>
    </source>
</evidence>
<proteinExistence type="predicted"/>
<feature type="domain" description="ABC transmembrane type-1" evidence="10">
    <location>
        <begin position="168"/>
        <end position="446"/>
    </location>
</feature>
<evidence type="ECO:0000256" key="4">
    <source>
        <dbReference type="ARBA" id="ARBA00022801"/>
    </source>
</evidence>
<accession>A0ABZ2RDP6</accession>
<evidence type="ECO:0000256" key="2">
    <source>
        <dbReference type="ARBA" id="ARBA00022692"/>
    </source>
</evidence>
<dbReference type="PANTHER" id="PTHR43394:SF1">
    <property type="entry name" value="ATP-BINDING CASSETTE SUB-FAMILY B MEMBER 10, MITOCHONDRIAL"/>
    <property type="match status" value="1"/>
</dbReference>
<dbReference type="SUPFAM" id="SSF52540">
    <property type="entry name" value="P-loop containing nucleoside triphosphate hydrolases"/>
    <property type="match status" value="1"/>
</dbReference>
<evidence type="ECO:0000256" key="6">
    <source>
        <dbReference type="ARBA" id="ARBA00022989"/>
    </source>
</evidence>
<dbReference type="PROSITE" id="PS50893">
    <property type="entry name" value="ABC_TRANSPORTER_2"/>
    <property type="match status" value="1"/>
</dbReference>
<dbReference type="InterPro" id="IPR036640">
    <property type="entry name" value="ABC1_TM_sf"/>
</dbReference>
<protein>
    <submittedName>
        <fullName evidence="12">Type I secretion system permease/ATPase</fullName>
    </submittedName>
</protein>
<dbReference type="Pfam" id="PF00005">
    <property type="entry name" value="ABC_tran"/>
    <property type="match status" value="1"/>
</dbReference>
<dbReference type="InterPro" id="IPR003439">
    <property type="entry name" value="ABC_transporter-like_ATP-bd"/>
</dbReference>
<dbReference type="Gene3D" id="1.20.1560.10">
    <property type="entry name" value="ABC transporter type 1, transmembrane domain"/>
    <property type="match status" value="1"/>
</dbReference>
<keyword evidence="13" id="KW-1185">Reference proteome</keyword>
<sequence length="724" mass="80373">MSAVQDMDSQTLSYEPWIQGFLGIAQYYGLSASVEQIRVALEWAKGQPLDLQLEQMARNIGLTFSVERFSESMLDPWRLPLLVDLGEGRVALIEGVGSDGQVGVRLGDEHSVVQLWSFDELRARTRRVILLRPQISVPDARVDDYIKPYEAGWFWKLALADWPRYGDIMLASLVANILALSSMIFSMQIYDRVIPAQSEPTLWVLFGGVMLAIIIEFCMRVARTHISDKIGKRADLRISDRVFGHALRIRSEHRSKSTGSFISQLRELEQVRELITSSTLGAIADLPFFLLFLVVLWMVAGAIAFVPMAVVPLLLIPGLLLQKPLAKLAKQGMRESSLRNSMLVEAVQGIDDIKLLRAEAKFQNQWNYANEVTAGFSMRQRFITGAMMAWTQELQSLVYVTVILVGCFMVMNGDITTGALIGASILSSRMVAPLAQISGIMVRWQQAKVAREGLEELMKRPVDQPPFSKRLHRPVLRGHYHLKGVRFKYETDSKEVALNIAGLKIRPGEKVAILGRNGAGKSTLLQVLSGLSTPDQGSVSLDGLSLPLIDPADVRRDVSLLSQSATLFYGTLRENVVLGRPQASDDEIILAMKLSGSLPLLQALPDGLDHVLMEGGKGLSGGQRQSLLLARTFIRNPQVLLLDEPTAWLDEVTERNLIRTLQPWLAGRTLVVATHRPALLSWVERVVVLEAGRVIMDGSKEKVLQDLTRRATNNAAQPVEKPND</sequence>
<dbReference type="InterPro" id="IPR017750">
    <property type="entry name" value="ATPase_T1SS"/>
</dbReference>
<keyword evidence="2 8" id="KW-0812">Transmembrane</keyword>
<comment type="subcellular location">
    <subcellularLocation>
        <location evidence="1">Cell membrane</location>
        <topology evidence="1">Multi-pass membrane protein</topology>
    </subcellularLocation>
</comment>
<feature type="transmembrane region" description="Helical" evidence="8">
    <location>
        <begin position="202"/>
        <end position="222"/>
    </location>
</feature>
<dbReference type="NCBIfam" id="TIGR03375">
    <property type="entry name" value="type_I_sec_LssB"/>
    <property type="match status" value="1"/>
</dbReference>
<name>A0ABZ2RDP6_ECTME</name>
<keyword evidence="3" id="KW-0547">Nucleotide-binding</keyword>
<evidence type="ECO:0000313" key="12">
    <source>
        <dbReference type="EMBL" id="WXL25154.1"/>
    </source>
</evidence>
<dbReference type="PANTHER" id="PTHR43394">
    <property type="entry name" value="ATP-DEPENDENT PERMEASE MDL1, MITOCHONDRIAL"/>
    <property type="match status" value="1"/>
</dbReference>
<dbReference type="CDD" id="cd18587">
    <property type="entry name" value="ABC_6TM_LapB_like"/>
    <property type="match status" value="1"/>
</dbReference>
<reference evidence="12 13" key="1">
    <citation type="submission" date="2024-03" db="EMBL/GenBank/DDBJ databases">
        <title>Complete genome of BD2.</title>
        <authorList>
            <person name="Cao G."/>
        </authorList>
    </citation>
    <scope>NUCLEOTIDE SEQUENCE [LARGE SCALE GENOMIC DNA]</scope>
    <source>
        <strain evidence="12 13">BD2</strain>
    </source>
</reference>
<feature type="transmembrane region" description="Helical" evidence="8">
    <location>
        <begin position="168"/>
        <end position="190"/>
    </location>
</feature>
<dbReference type="Proteomes" id="UP001476583">
    <property type="component" value="Chromosome"/>
</dbReference>